<dbReference type="Proteomes" id="UP000176593">
    <property type="component" value="Unassembled WGS sequence"/>
</dbReference>
<dbReference type="EMBL" id="MGEQ01000010">
    <property type="protein sequence ID" value="OGL86359.1"/>
    <property type="molecule type" value="Genomic_DNA"/>
</dbReference>
<proteinExistence type="predicted"/>
<gene>
    <name evidence="1" type="ORF">A3I41_02260</name>
</gene>
<accession>A0A1F7V796</accession>
<name>A0A1F7V796_9BACT</name>
<evidence type="ECO:0000313" key="2">
    <source>
        <dbReference type="Proteomes" id="UP000176593"/>
    </source>
</evidence>
<sequence>MTKTAFFDTFFSSLEVWMQIHKGTTRIVIPILWLGIVIKIARVRPKLFWNTFKQDLAWSKDTQKTFAHMLRHERAFHVYSNSTIAGFVSNLLEWYFTIRYGSTFIAPTYFSCGLFSVMKQVEFVDMKTFQNNARTRFLEIVPMDELVKDAHHWGSSHNFGLLCGRLVMCDYGSKKTQIILRKYGRQIDAKDLAKLLTPSR</sequence>
<organism evidence="1 2">
    <name type="scientific">Candidatus Uhrbacteria bacterium RIFCSPLOWO2_02_FULL_48_18</name>
    <dbReference type="NCBI Taxonomy" id="1802408"/>
    <lineage>
        <taxon>Bacteria</taxon>
        <taxon>Candidatus Uhriibacteriota</taxon>
    </lineage>
</organism>
<reference evidence="1 2" key="1">
    <citation type="journal article" date="2016" name="Nat. Commun.">
        <title>Thousands of microbial genomes shed light on interconnected biogeochemical processes in an aquifer system.</title>
        <authorList>
            <person name="Anantharaman K."/>
            <person name="Brown C.T."/>
            <person name="Hug L.A."/>
            <person name="Sharon I."/>
            <person name="Castelle C.J."/>
            <person name="Probst A.J."/>
            <person name="Thomas B.C."/>
            <person name="Singh A."/>
            <person name="Wilkins M.J."/>
            <person name="Karaoz U."/>
            <person name="Brodie E.L."/>
            <person name="Williams K.H."/>
            <person name="Hubbard S.S."/>
            <person name="Banfield J.F."/>
        </authorList>
    </citation>
    <scope>NUCLEOTIDE SEQUENCE [LARGE SCALE GENOMIC DNA]</scope>
</reference>
<evidence type="ECO:0000313" key="1">
    <source>
        <dbReference type="EMBL" id="OGL86359.1"/>
    </source>
</evidence>
<comment type="caution">
    <text evidence="1">The sequence shown here is derived from an EMBL/GenBank/DDBJ whole genome shotgun (WGS) entry which is preliminary data.</text>
</comment>
<protein>
    <submittedName>
        <fullName evidence="1">Uncharacterized protein</fullName>
    </submittedName>
</protein>
<dbReference type="AlphaFoldDB" id="A0A1F7V796"/>